<evidence type="ECO:0000313" key="4">
    <source>
        <dbReference type="Proteomes" id="UP000501812"/>
    </source>
</evidence>
<feature type="signal peptide" evidence="2">
    <location>
        <begin position="1"/>
        <end position="20"/>
    </location>
</feature>
<organism evidence="3 4">
    <name type="scientific">Luteolibacter luteus</name>
    <dbReference type="NCBI Taxonomy" id="2728835"/>
    <lineage>
        <taxon>Bacteria</taxon>
        <taxon>Pseudomonadati</taxon>
        <taxon>Verrucomicrobiota</taxon>
        <taxon>Verrucomicrobiia</taxon>
        <taxon>Verrucomicrobiales</taxon>
        <taxon>Verrucomicrobiaceae</taxon>
        <taxon>Luteolibacter</taxon>
    </lineage>
</organism>
<dbReference type="AlphaFoldDB" id="A0A858RE41"/>
<keyword evidence="2" id="KW-0732">Signal</keyword>
<evidence type="ECO:0000256" key="2">
    <source>
        <dbReference type="SAM" id="SignalP"/>
    </source>
</evidence>
<dbReference type="Proteomes" id="UP000501812">
    <property type="component" value="Chromosome"/>
</dbReference>
<keyword evidence="1" id="KW-0175">Coiled coil</keyword>
<reference evidence="3 4" key="1">
    <citation type="submission" date="2020-04" db="EMBL/GenBank/DDBJ databases">
        <title>Luteolibacter sp. G-1-1-1 isolated from soil.</title>
        <authorList>
            <person name="Dahal R.H."/>
        </authorList>
    </citation>
    <scope>NUCLEOTIDE SEQUENCE [LARGE SCALE GENOMIC DNA]</scope>
    <source>
        <strain evidence="3 4">G-1-1-1</strain>
    </source>
</reference>
<name>A0A858RE41_9BACT</name>
<evidence type="ECO:0008006" key="5">
    <source>
        <dbReference type="Google" id="ProtNLM"/>
    </source>
</evidence>
<proteinExistence type="predicted"/>
<dbReference type="EMBL" id="CP051774">
    <property type="protein sequence ID" value="QJE95356.1"/>
    <property type="molecule type" value="Genomic_DNA"/>
</dbReference>
<protein>
    <recommendedName>
        <fullName evidence="5">YfdX family protein</fullName>
    </recommendedName>
</protein>
<sequence>MKASSILICCLCVFSLHASGAEVHEASAILKLEKGKEVEAKETQAFLDKVKSRPALDEIAARLALTQAWKLDHEQTAAKLAGMLEISTSGSDGKITAGNESPQMAAIIANTAASVLRDRSDGANERSMEKLNETVREQEDSVKQKRSTLAQIIREQAVVFKDGEQPEPKEPNGLAAQAFVDAKKDFESAQKLLDELKTVKAEAGANGSIRVHHVIWAKAPEE</sequence>
<keyword evidence="4" id="KW-1185">Reference proteome</keyword>
<feature type="coiled-coil region" evidence="1">
    <location>
        <begin position="128"/>
        <end position="155"/>
    </location>
</feature>
<gene>
    <name evidence="3" type="ORF">HHL09_06040</name>
</gene>
<accession>A0A858RE41</accession>
<feature type="chain" id="PRO_5033051509" description="YfdX family protein" evidence="2">
    <location>
        <begin position="21"/>
        <end position="222"/>
    </location>
</feature>
<dbReference type="RefSeq" id="WP_169453670.1">
    <property type="nucleotide sequence ID" value="NZ_CP051774.1"/>
</dbReference>
<evidence type="ECO:0000313" key="3">
    <source>
        <dbReference type="EMBL" id="QJE95356.1"/>
    </source>
</evidence>
<evidence type="ECO:0000256" key="1">
    <source>
        <dbReference type="SAM" id="Coils"/>
    </source>
</evidence>
<dbReference type="KEGG" id="luo:HHL09_06040"/>